<dbReference type="PANTHER" id="PTHR34309:SF1">
    <property type="entry name" value="PROTEIN GLCG"/>
    <property type="match status" value="1"/>
</dbReference>
<dbReference type="Gene3D" id="3.30.450.150">
    <property type="entry name" value="Haem-degrading domain"/>
    <property type="match status" value="1"/>
</dbReference>
<protein>
    <submittedName>
        <fullName evidence="1">Uncharacterized protein GlcG (DUF336 family)</fullName>
    </submittedName>
</protein>
<evidence type="ECO:0000313" key="1">
    <source>
        <dbReference type="EMBL" id="PRY35753.1"/>
    </source>
</evidence>
<dbReference type="InterPro" id="IPR005624">
    <property type="entry name" value="PduO/GlcC-like"/>
</dbReference>
<comment type="caution">
    <text evidence="1">The sequence shown here is derived from an EMBL/GenBank/DDBJ whole genome shotgun (WGS) entry which is preliminary data.</text>
</comment>
<keyword evidence="2" id="KW-1185">Reference proteome</keyword>
<dbReference type="InterPro" id="IPR052517">
    <property type="entry name" value="GlcG_carb_metab_protein"/>
</dbReference>
<dbReference type="AlphaFoldDB" id="A0A2T0SQV7"/>
<dbReference type="PANTHER" id="PTHR34309">
    <property type="entry name" value="SLR1406 PROTEIN"/>
    <property type="match status" value="1"/>
</dbReference>
<gene>
    <name evidence="1" type="ORF">CLV43_113180</name>
</gene>
<organism evidence="1 2">
    <name type="scientific">Umezawaea tangerina</name>
    <dbReference type="NCBI Taxonomy" id="84725"/>
    <lineage>
        <taxon>Bacteria</taxon>
        <taxon>Bacillati</taxon>
        <taxon>Actinomycetota</taxon>
        <taxon>Actinomycetes</taxon>
        <taxon>Pseudonocardiales</taxon>
        <taxon>Pseudonocardiaceae</taxon>
        <taxon>Umezawaea</taxon>
    </lineage>
</organism>
<proteinExistence type="predicted"/>
<dbReference type="RefSeq" id="WP_170156171.1">
    <property type="nucleotide sequence ID" value="NZ_PVTF01000013.1"/>
</dbReference>
<sequence>MSTLTLTHAQRLSAAASEAARQLGVPMTIAVVDSGGHLVSLARMDGTPFVLNEVAIGKAYTAASFGLPTEDLATHFKDRTQFTTSIQVATRGRFTLGKGGLPITVDGRTVGGMAASGGTGDQDLAVVRAALAAR</sequence>
<accession>A0A2T0SQV7</accession>
<reference evidence="1 2" key="1">
    <citation type="submission" date="2018-03" db="EMBL/GenBank/DDBJ databases">
        <title>Genomic Encyclopedia of Archaeal and Bacterial Type Strains, Phase II (KMG-II): from individual species to whole genera.</title>
        <authorList>
            <person name="Goeker M."/>
        </authorList>
    </citation>
    <scope>NUCLEOTIDE SEQUENCE [LARGE SCALE GENOMIC DNA]</scope>
    <source>
        <strain evidence="1 2">DSM 44720</strain>
    </source>
</reference>
<name>A0A2T0SQV7_9PSEU</name>
<evidence type="ECO:0000313" key="2">
    <source>
        <dbReference type="Proteomes" id="UP000239494"/>
    </source>
</evidence>
<dbReference type="SUPFAM" id="SSF143744">
    <property type="entry name" value="GlcG-like"/>
    <property type="match status" value="1"/>
</dbReference>
<dbReference type="EMBL" id="PVTF01000013">
    <property type="protein sequence ID" value="PRY35753.1"/>
    <property type="molecule type" value="Genomic_DNA"/>
</dbReference>
<dbReference type="InterPro" id="IPR038084">
    <property type="entry name" value="PduO/GlcC-like_sf"/>
</dbReference>
<dbReference type="Pfam" id="PF03928">
    <property type="entry name" value="HbpS-like"/>
    <property type="match status" value="1"/>
</dbReference>
<dbReference type="Proteomes" id="UP000239494">
    <property type="component" value="Unassembled WGS sequence"/>
</dbReference>